<evidence type="ECO:0000313" key="8">
    <source>
        <dbReference type="EMBL" id="TKA08102.1"/>
    </source>
</evidence>
<reference evidence="8 9" key="1">
    <citation type="submission" date="2019-04" db="EMBL/GenBank/DDBJ databases">
        <title>Streptomyces oryziradicis sp. nov., a novel actinomycete isolated from rhizosphere soil of rice (Oryza sativa L.).</title>
        <authorList>
            <person name="Li C."/>
        </authorList>
    </citation>
    <scope>NUCLEOTIDE SEQUENCE [LARGE SCALE GENOMIC DNA]</scope>
    <source>
        <strain evidence="8 9">NEAU-C40</strain>
    </source>
</reference>
<keyword evidence="2" id="KW-0805">Transcription regulation</keyword>
<dbReference type="SUPFAM" id="SSF88946">
    <property type="entry name" value="Sigma2 domain of RNA polymerase sigma factors"/>
    <property type="match status" value="1"/>
</dbReference>
<dbReference type="CDD" id="cd06171">
    <property type="entry name" value="Sigma70_r4"/>
    <property type="match status" value="1"/>
</dbReference>
<comment type="similarity">
    <text evidence="1">Belongs to the sigma-70 factor family. ECF subfamily.</text>
</comment>
<keyword evidence="9" id="KW-1185">Reference proteome</keyword>
<keyword evidence="5" id="KW-0804">Transcription</keyword>
<dbReference type="InterPro" id="IPR007630">
    <property type="entry name" value="RNA_pol_sigma70_r4"/>
</dbReference>
<keyword evidence="3" id="KW-0731">Sigma factor</keyword>
<proteinExistence type="inferred from homology"/>
<evidence type="ECO:0000256" key="4">
    <source>
        <dbReference type="ARBA" id="ARBA00023125"/>
    </source>
</evidence>
<dbReference type="InterPro" id="IPR007627">
    <property type="entry name" value="RNA_pol_sigma70_r2"/>
</dbReference>
<dbReference type="GO" id="GO:0006352">
    <property type="term" value="P:DNA-templated transcription initiation"/>
    <property type="evidence" value="ECO:0007669"/>
    <property type="project" value="InterPro"/>
</dbReference>
<evidence type="ECO:0000256" key="1">
    <source>
        <dbReference type="ARBA" id="ARBA00010641"/>
    </source>
</evidence>
<accession>A0A4U0SFC4</accession>
<organism evidence="8 9">
    <name type="scientific">Actinacidiphila oryziradicis</name>
    <dbReference type="NCBI Taxonomy" id="2571141"/>
    <lineage>
        <taxon>Bacteria</taxon>
        <taxon>Bacillati</taxon>
        <taxon>Actinomycetota</taxon>
        <taxon>Actinomycetes</taxon>
        <taxon>Kitasatosporales</taxon>
        <taxon>Streptomycetaceae</taxon>
        <taxon>Actinacidiphila</taxon>
    </lineage>
</organism>
<dbReference type="InterPro" id="IPR013324">
    <property type="entry name" value="RNA_pol_sigma_r3/r4-like"/>
</dbReference>
<comment type="caution">
    <text evidence="8">The sequence shown here is derived from an EMBL/GenBank/DDBJ whole genome shotgun (WGS) entry which is preliminary data.</text>
</comment>
<evidence type="ECO:0000259" key="7">
    <source>
        <dbReference type="Pfam" id="PF04545"/>
    </source>
</evidence>
<dbReference type="NCBIfam" id="TIGR02937">
    <property type="entry name" value="sigma70-ECF"/>
    <property type="match status" value="1"/>
</dbReference>
<dbReference type="SUPFAM" id="SSF88659">
    <property type="entry name" value="Sigma3 and sigma4 domains of RNA polymerase sigma factors"/>
    <property type="match status" value="1"/>
</dbReference>
<evidence type="ECO:0000256" key="5">
    <source>
        <dbReference type="ARBA" id="ARBA00023163"/>
    </source>
</evidence>
<dbReference type="AlphaFoldDB" id="A0A4U0SFC4"/>
<dbReference type="Pfam" id="PF04545">
    <property type="entry name" value="Sigma70_r4"/>
    <property type="match status" value="1"/>
</dbReference>
<dbReference type="PANTHER" id="PTHR43133">
    <property type="entry name" value="RNA POLYMERASE ECF-TYPE SIGMA FACTO"/>
    <property type="match status" value="1"/>
</dbReference>
<dbReference type="PANTHER" id="PTHR43133:SF57">
    <property type="entry name" value="RNA POLYMERASE SIGMA-70 FACTOR"/>
    <property type="match status" value="1"/>
</dbReference>
<dbReference type="Gene3D" id="1.10.1740.10">
    <property type="match status" value="1"/>
</dbReference>
<dbReference type="Gene3D" id="1.10.10.10">
    <property type="entry name" value="Winged helix-like DNA-binding domain superfamily/Winged helix DNA-binding domain"/>
    <property type="match status" value="1"/>
</dbReference>
<feature type="domain" description="RNA polymerase sigma-70 region 4" evidence="7">
    <location>
        <begin position="146"/>
        <end position="193"/>
    </location>
</feature>
<dbReference type="GO" id="GO:0016987">
    <property type="term" value="F:sigma factor activity"/>
    <property type="evidence" value="ECO:0007669"/>
    <property type="project" value="UniProtKB-KW"/>
</dbReference>
<dbReference type="GO" id="GO:0003677">
    <property type="term" value="F:DNA binding"/>
    <property type="evidence" value="ECO:0007669"/>
    <property type="project" value="UniProtKB-KW"/>
</dbReference>
<dbReference type="Proteomes" id="UP000305778">
    <property type="component" value="Unassembled WGS sequence"/>
</dbReference>
<sequence>MNEVMPVVHVRASAAFRVSGSEPVLVTRARNGDREAFAILYDEHQAAVHQYVYRRVRGDRYLADDLVSETFLRALCHIGSFAWRRCGVRAWLITIARNLVADHYRSWPSRCEVSMYEVPESGQTAARSPEDQVLDAFEYRRLLAAVAGLTSRKQTVVSLRYWRDLPGRQVARRMGCSVGAVKSLQHRATCDLRSAMRTREVGELA</sequence>
<evidence type="ECO:0000259" key="6">
    <source>
        <dbReference type="Pfam" id="PF04542"/>
    </source>
</evidence>
<dbReference type="InterPro" id="IPR014284">
    <property type="entry name" value="RNA_pol_sigma-70_dom"/>
</dbReference>
<gene>
    <name evidence="8" type="ORF">FCI23_29880</name>
</gene>
<dbReference type="InterPro" id="IPR039425">
    <property type="entry name" value="RNA_pol_sigma-70-like"/>
</dbReference>
<keyword evidence="4" id="KW-0238">DNA-binding</keyword>
<protein>
    <submittedName>
        <fullName evidence="8">Sigma-70 family RNA polymerase sigma factor</fullName>
    </submittedName>
</protein>
<dbReference type="EMBL" id="SUMC01000034">
    <property type="protein sequence ID" value="TKA08102.1"/>
    <property type="molecule type" value="Genomic_DNA"/>
</dbReference>
<evidence type="ECO:0000256" key="2">
    <source>
        <dbReference type="ARBA" id="ARBA00023015"/>
    </source>
</evidence>
<name>A0A4U0SFC4_9ACTN</name>
<evidence type="ECO:0000256" key="3">
    <source>
        <dbReference type="ARBA" id="ARBA00023082"/>
    </source>
</evidence>
<feature type="domain" description="RNA polymerase sigma-70 region 2" evidence="6">
    <location>
        <begin position="40"/>
        <end position="106"/>
    </location>
</feature>
<evidence type="ECO:0000313" key="9">
    <source>
        <dbReference type="Proteomes" id="UP000305778"/>
    </source>
</evidence>
<dbReference type="InterPro" id="IPR036388">
    <property type="entry name" value="WH-like_DNA-bd_sf"/>
</dbReference>
<dbReference type="InterPro" id="IPR013325">
    <property type="entry name" value="RNA_pol_sigma_r2"/>
</dbReference>
<dbReference type="Pfam" id="PF04542">
    <property type="entry name" value="Sigma70_r2"/>
    <property type="match status" value="1"/>
</dbReference>